<evidence type="ECO:0000313" key="3">
    <source>
        <dbReference type="Proteomes" id="UP001066276"/>
    </source>
</evidence>
<name>A0AAV7QE23_PLEWA</name>
<gene>
    <name evidence="2" type="ORF">NDU88_005102</name>
</gene>
<accession>A0AAV7QE23</accession>
<organism evidence="2 3">
    <name type="scientific">Pleurodeles waltl</name>
    <name type="common">Iberian ribbed newt</name>
    <dbReference type="NCBI Taxonomy" id="8319"/>
    <lineage>
        <taxon>Eukaryota</taxon>
        <taxon>Metazoa</taxon>
        <taxon>Chordata</taxon>
        <taxon>Craniata</taxon>
        <taxon>Vertebrata</taxon>
        <taxon>Euteleostomi</taxon>
        <taxon>Amphibia</taxon>
        <taxon>Batrachia</taxon>
        <taxon>Caudata</taxon>
        <taxon>Salamandroidea</taxon>
        <taxon>Salamandridae</taxon>
        <taxon>Pleurodelinae</taxon>
        <taxon>Pleurodeles</taxon>
    </lineage>
</organism>
<protein>
    <submittedName>
        <fullName evidence="2">Uncharacterized protein</fullName>
    </submittedName>
</protein>
<evidence type="ECO:0000256" key="1">
    <source>
        <dbReference type="SAM" id="MobiDB-lite"/>
    </source>
</evidence>
<dbReference type="EMBL" id="JANPWB010000010">
    <property type="protein sequence ID" value="KAJ1138721.1"/>
    <property type="molecule type" value="Genomic_DNA"/>
</dbReference>
<keyword evidence="3" id="KW-1185">Reference proteome</keyword>
<dbReference type="AlphaFoldDB" id="A0AAV7QE23"/>
<comment type="caution">
    <text evidence="2">The sequence shown here is derived from an EMBL/GenBank/DDBJ whole genome shotgun (WGS) entry which is preliminary data.</text>
</comment>
<proteinExistence type="predicted"/>
<evidence type="ECO:0000313" key="2">
    <source>
        <dbReference type="EMBL" id="KAJ1138721.1"/>
    </source>
</evidence>
<feature type="region of interest" description="Disordered" evidence="1">
    <location>
        <begin position="1"/>
        <end position="138"/>
    </location>
</feature>
<sequence length="138" mass="14681">MVAGKRTLGEEVRKRRGGTATAQQRGGEWSPKGPGIYRSLEKGGRGPAWSGRVVHGMTFHRTGPRTVKPKHHGGRVEVSGVPRPLETVVKRVPQRWEKGGPQDSSGGGKAGDNRGTPPQNENKGRQGPAQPSPVAAVQ</sequence>
<reference evidence="2" key="1">
    <citation type="journal article" date="2022" name="bioRxiv">
        <title>Sequencing and chromosome-scale assembly of the giantPleurodeles waltlgenome.</title>
        <authorList>
            <person name="Brown T."/>
            <person name="Elewa A."/>
            <person name="Iarovenko S."/>
            <person name="Subramanian E."/>
            <person name="Araus A.J."/>
            <person name="Petzold A."/>
            <person name="Susuki M."/>
            <person name="Suzuki K.-i.T."/>
            <person name="Hayashi T."/>
            <person name="Toyoda A."/>
            <person name="Oliveira C."/>
            <person name="Osipova E."/>
            <person name="Leigh N.D."/>
            <person name="Simon A."/>
            <person name="Yun M.H."/>
        </authorList>
    </citation>
    <scope>NUCLEOTIDE SEQUENCE</scope>
    <source>
        <strain evidence="2">20211129_DDA</strain>
        <tissue evidence="2">Liver</tissue>
    </source>
</reference>
<dbReference type="Proteomes" id="UP001066276">
    <property type="component" value="Chromosome 6"/>
</dbReference>